<feature type="domain" description="YqaJ viral recombinase" evidence="1">
    <location>
        <begin position="305"/>
        <end position="453"/>
    </location>
</feature>
<reference evidence="3 4" key="1">
    <citation type="journal article" date="2024" name="bioRxiv">
        <title>A reference genome for Trichogramma kaykai: A tiny desert-dwelling parasitoid wasp with competing sex-ratio distorters.</title>
        <authorList>
            <person name="Culotta J."/>
            <person name="Lindsey A.R."/>
        </authorList>
    </citation>
    <scope>NUCLEOTIDE SEQUENCE [LARGE SCALE GENOMIC DNA]</scope>
    <source>
        <strain evidence="3 4">KSX58</strain>
    </source>
</reference>
<dbReference type="SUPFAM" id="SSF52980">
    <property type="entry name" value="Restriction endonuclease-like"/>
    <property type="match status" value="1"/>
</dbReference>
<name>A0ABD2WFJ3_9HYME</name>
<keyword evidence="4" id="KW-1185">Reference proteome</keyword>
<dbReference type="Pfam" id="PF20700">
    <property type="entry name" value="Mutator"/>
    <property type="match status" value="1"/>
</dbReference>
<dbReference type="InterPro" id="IPR051703">
    <property type="entry name" value="NF-kappa-B_Signaling_Reg"/>
</dbReference>
<dbReference type="EMBL" id="JBJJXI010000111">
    <property type="protein sequence ID" value="KAL3391316.1"/>
    <property type="molecule type" value="Genomic_DNA"/>
</dbReference>
<dbReference type="Pfam" id="PF09588">
    <property type="entry name" value="YqaJ"/>
    <property type="match status" value="1"/>
</dbReference>
<accession>A0ABD2WFJ3</accession>
<dbReference type="Proteomes" id="UP001627154">
    <property type="component" value="Unassembled WGS sequence"/>
</dbReference>
<proteinExistence type="predicted"/>
<dbReference type="InterPro" id="IPR011335">
    <property type="entry name" value="Restrct_endonuc-II-like"/>
</dbReference>
<dbReference type="PANTHER" id="PTHR46609:SF8">
    <property type="entry name" value="YQAJ VIRAL RECOMBINASE DOMAIN-CONTAINING PROTEIN"/>
    <property type="match status" value="1"/>
</dbReference>
<dbReference type="GO" id="GO:0006281">
    <property type="term" value="P:DNA repair"/>
    <property type="evidence" value="ECO:0007669"/>
    <property type="project" value="UniProtKB-ARBA"/>
</dbReference>
<organism evidence="3 4">
    <name type="scientific">Trichogramma kaykai</name>
    <dbReference type="NCBI Taxonomy" id="54128"/>
    <lineage>
        <taxon>Eukaryota</taxon>
        <taxon>Metazoa</taxon>
        <taxon>Ecdysozoa</taxon>
        <taxon>Arthropoda</taxon>
        <taxon>Hexapoda</taxon>
        <taxon>Insecta</taxon>
        <taxon>Pterygota</taxon>
        <taxon>Neoptera</taxon>
        <taxon>Endopterygota</taxon>
        <taxon>Hymenoptera</taxon>
        <taxon>Apocrita</taxon>
        <taxon>Proctotrupomorpha</taxon>
        <taxon>Chalcidoidea</taxon>
        <taxon>Trichogrammatidae</taxon>
        <taxon>Trichogramma</taxon>
    </lineage>
</organism>
<protein>
    <recommendedName>
        <fullName evidence="5">YqaJ viral recombinase domain-containing protein</fullName>
    </recommendedName>
</protein>
<evidence type="ECO:0000313" key="4">
    <source>
        <dbReference type="Proteomes" id="UP001627154"/>
    </source>
</evidence>
<feature type="domain" description="Mutator-like transposase" evidence="2">
    <location>
        <begin position="4"/>
        <end position="168"/>
    </location>
</feature>
<dbReference type="Gene3D" id="3.90.320.10">
    <property type="match status" value="1"/>
</dbReference>
<dbReference type="AlphaFoldDB" id="A0ABD2WFJ3"/>
<dbReference type="CDD" id="cd22343">
    <property type="entry name" value="PDDEXK_lambda_exonuclease-like"/>
    <property type="match status" value="1"/>
</dbReference>
<dbReference type="InterPro" id="IPR049012">
    <property type="entry name" value="Mutator_transp_dom"/>
</dbReference>
<evidence type="ECO:0000259" key="2">
    <source>
        <dbReference type="Pfam" id="PF20700"/>
    </source>
</evidence>
<evidence type="ECO:0000259" key="1">
    <source>
        <dbReference type="Pfam" id="PF09588"/>
    </source>
</evidence>
<dbReference type="InterPro" id="IPR011604">
    <property type="entry name" value="PDDEXK-like_dom_sf"/>
</dbReference>
<gene>
    <name evidence="3" type="ORF">TKK_014040</name>
</gene>
<dbReference type="PANTHER" id="PTHR46609">
    <property type="entry name" value="EXONUCLEASE, PHAGE-TYPE/RECB, C-TERMINAL DOMAIN-CONTAINING PROTEIN"/>
    <property type="match status" value="1"/>
</dbReference>
<evidence type="ECO:0000313" key="3">
    <source>
        <dbReference type="EMBL" id="KAL3391316.1"/>
    </source>
</evidence>
<evidence type="ECO:0008006" key="5">
    <source>
        <dbReference type="Google" id="ProtNLM"/>
    </source>
</evidence>
<sequence>MVKRKEHNCFKNFDRDAASTAMESAILLEGFQDSIHTHKVLYKVMVADGDTNAFKTLEDSGVYDAYDLMPIRIRCYNHLQRNLYKKLDTIGKAPTPAGQARKQYIPLRKKITEKIGLFRDSVSQCIAYRNEQDDEHASKVCELRRDILNLPNHIFGDHNECKERGYICSEIEKTCDDRESNYVPEMKQVGLFDKVFEAVNDLSVNSESLLYRVTNNYAEGFNSLVAVHIGGKRINWGTRGEYLMRALALAIRHNTGAFLSSIYEHIGDIPSVVEGEAHKKVIEAEQADRIQIEIETREQANCPRWKILRKSRLTTSHFGPIMGHKSGSAFAARVKQIRYPSKKINQDMQYGIDHEADAINDLEKLLKKNIEKCGLFIDPVDAYLACSPDGVIGDDTIVEVKTSIHAHASTAEEAVKSIKQCKGFLKLKSKGCYEMNSGHHYYAQVQGQLHITQQKYCYFMFWTPLSFIQS</sequence>
<comment type="caution">
    <text evidence="3">The sequence shown here is derived from an EMBL/GenBank/DDBJ whole genome shotgun (WGS) entry which is preliminary data.</text>
</comment>
<dbReference type="InterPro" id="IPR019080">
    <property type="entry name" value="YqaJ_viral_recombinase"/>
</dbReference>